<name>A0ABU2EG79_9BURK</name>
<gene>
    <name evidence="3" type="ORF">RI048_02775</name>
</gene>
<organism evidence="3 4">
    <name type="scientific">Herbaspirillum huttiense subsp. lycopersici</name>
    <dbReference type="NCBI Taxonomy" id="3074428"/>
    <lineage>
        <taxon>Bacteria</taxon>
        <taxon>Pseudomonadati</taxon>
        <taxon>Pseudomonadota</taxon>
        <taxon>Betaproteobacteria</taxon>
        <taxon>Burkholderiales</taxon>
        <taxon>Oxalobacteraceae</taxon>
        <taxon>Herbaspirillum</taxon>
    </lineage>
</organism>
<dbReference type="InterPro" id="IPR041657">
    <property type="entry name" value="HTH_17"/>
</dbReference>
<evidence type="ECO:0000313" key="3">
    <source>
        <dbReference type="EMBL" id="MDR9847131.1"/>
    </source>
</evidence>
<proteinExistence type="predicted"/>
<evidence type="ECO:0000313" key="4">
    <source>
        <dbReference type="Proteomes" id="UP001246576"/>
    </source>
</evidence>
<feature type="compositionally biased region" description="Polar residues" evidence="1">
    <location>
        <begin position="106"/>
        <end position="117"/>
    </location>
</feature>
<keyword evidence="4" id="KW-1185">Reference proteome</keyword>
<sequence length="117" mass="12917">MTLDIDEAAEFLKINRQTALQLSQSGILPGAKIGRAWVFLEEDLKDYLRSEVKKQQRLRQIEADVDGQLASSVSFAKTHTPNVISPTRKPGRKARTLPNLDDYTPASPQLVSQVAGA</sequence>
<dbReference type="InterPro" id="IPR010093">
    <property type="entry name" value="SinI_DNA-bd"/>
</dbReference>
<dbReference type="NCBIfam" id="TIGR01764">
    <property type="entry name" value="excise"/>
    <property type="match status" value="1"/>
</dbReference>
<feature type="compositionally biased region" description="Polar residues" evidence="1">
    <location>
        <begin position="76"/>
        <end position="85"/>
    </location>
</feature>
<evidence type="ECO:0000259" key="2">
    <source>
        <dbReference type="Pfam" id="PF12728"/>
    </source>
</evidence>
<feature type="region of interest" description="Disordered" evidence="1">
    <location>
        <begin position="76"/>
        <end position="117"/>
    </location>
</feature>
<dbReference type="Pfam" id="PF12728">
    <property type="entry name" value="HTH_17"/>
    <property type="match status" value="1"/>
</dbReference>
<feature type="domain" description="Helix-turn-helix" evidence="2">
    <location>
        <begin position="3"/>
        <end position="50"/>
    </location>
</feature>
<evidence type="ECO:0000256" key="1">
    <source>
        <dbReference type="SAM" id="MobiDB-lite"/>
    </source>
</evidence>
<dbReference type="EMBL" id="JAVLSJ010000001">
    <property type="protein sequence ID" value="MDR9847131.1"/>
    <property type="molecule type" value="Genomic_DNA"/>
</dbReference>
<accession>A0ABU2EG79</accession>
<comment type="caution">
    <text evidence="3">The sequence shown here is derived from an EMBL/GenBank/DDBJ whole genome shotgun (WGS) entry which is preliminary data.</text>
</comment>
<protein>
    <submittedName>
        <fullName evidence="3">Helix-turn-helix domain-containing protein</fullName>
    </submittedName>
</protein>
<dbReference type="RefSeq" id="WP_310839551.1">
    <property type="nucleotide sequence ID" value="NZ_JAVLSJ010000001.1"/>
</dbReference>
<dbReference type="Proteomes" id="UP001246576">
    <property type="component" value="Unassembled WGS sequence"/>
</dbReference>
<reference evidence="3" key="1">
    <citation type="submission" date="2023-09" db="EMBL/GenBank/DDBJ databases">
        <title>Description of first Herbaspirillum huttiense subsp. nephrolepsisexaltata and Herbaspirillum huttiense subsp. lycopersicon.</title>
        <authorList>
            <person name="Poudel M."/>
            <person name="Sharma A."/>
            <person name="Goss E."/>
            <person name="Tapia J.H."/>
            <person name="Harmon C.M."/>
            <person name="Jones J.B."/>
        </authorList>
    </citation>
    <scope>NUCLEOTIDE SEQUENCE</scope>
    <source>
        <strain evidence="3">SE1</strain>
    </source>
</reference>